<dbReference type="InterPro" id="IPR011004">
    <property type="entry name" value="Trimer_LpxA-like_sf"/>
</dbReference>
<dbReference type="PROSITE" id="PS00101">
    <property type="entry name" value="HEXAPEP_TRANSFERASES"/>
    <property type="match status" value="1"/>
</dbReference>
<dbReference type="SUPFAM" id="SSF51161">
    <property type="entry name" value="Trimeric LpxA-like enzymes"/>
    <property type="match status" value="1"/>
</dbReference>
<evidence type="ECO:0000313" key="7">
    <source>
        <dbReference type="Proteomes" id="UP000602124"/>
    </source>
</evidence>
<organism evidence="6 7">
    <name type="scientific">Devosia sediminis</name>
    <dbReference type="NCBI Taxonomy" id="2798801"/>
    <lineage>
        <taxon>Bacteria</taxon>
        <taxon>Pseudomonadati</taxon>
        <taxon>Pseudomonadota</taxon>
        <taxon>Alphaproteobacteria</taxon>
        <taxon>Hyphomicrobiales</taxon>
        <taxon>Devosiaceae</taxon>
        <taxon>Devosia</taxon>
    </lineage>
</organism>
<dbReference type="PANTHER" id="PTHR43300">
    <property type="entry name" value="ACETYLTRANSFERASE"/>
    <property type="match status" value="1"/>
</dbReference>
<keyword evidence="2" id="KW-0808">Transferase</keyword>
<feature type="region of interest" description="Disordered" evidence="5">
    <location>
        <begin position="1"/>
        <end position="60"/>
    </location>
</feature>
<evidence type="ECO:0000256" key="5">
    <source>
        <dbReference type="SAM" id="MobiDB-lite"/>
    </source>
</evidence>
<accession>A0A934MH28</accession>
<dbReference type="CDD" id="cd04647">
    <property type="entry name" value="LbH_MAT_like"/>
    <property type="match status" value="1"/>
</dbReference>
<gene>
    <name evidence="6" type="ORF">JEQ47_07675</name>
</gene>
<dbReference type="GO" id="GO:0016746">
    <property type="term" value="F:acyltransferase activity"/>
    <property type="evidence" value="ECO:0007669"/>
    <property type="project" value="UniProtKB-KW"/>
</dbReference>
<dbReference type="InterPro" id="IPR018357">
    <property type="entry name" value="Hexapep_transf_CS"/>
</dbReference>
<dbReference type="InterPro" id="IPR001451">
    <property type="entry name" value="Hexapep"/>
</dbReference>
<keyword evidence="4 6" id="KW-0012">Acyltransferase</keyword>
<evidence type="ECO:0000256" key="1">
    <source>
        <dbReference type="ARBA" id="ARBA00007274"/>
    </source>
</evidence>
<evidence type="ECO:0000256" key="4">
    <source>
        <dbReference type="ARBA" id="ARBA00023315"/>
    </source>
</evidence>
<sequence length="594" mass="63731">MAETFERSSIGVEASQTPHPSRPAGDPPSPTRGEGGTETASNTGFPYPLVGEGARRADEGDWHSSRLQFLTWDRKPEDIDSPEHRTRQAELAARAGASFHPTAYVARDAAIFTTRLELGEQSWIAGHALVRGEATFGAHCTVNPYAMISGKVTCGNGVRIASHVSLVGFNHGYDDPDTPIYLQKHETRGITIGDDVWIGANAVVVDGVTIGKGAVIAAGAVVSKDVPPMAIVGGVPAKVLRYRGRSRRDDTRAQLTALGERAKKQFQDILRRNMVDGEYLSRENHGAAKMSIRHLCDAIEIATGFDALPDGLDVKAAIARLQAVQDAETGLFPDPYQGPKPGVAMRDDGLALYNVLAVGYALEVLGARPLHPVSAVEIGAPDLCEWLRGLTWRERAWGAGAAVDAIGTALYFNARYFSSGPTRETLFGWLALHQDRASGLWGSPTADEGLLQPVNGFYRLTRGTYAQFGVAVPRPEAAIDSVLLNHRNYGGFSGPTYTACNLLDTIHPVLLCLGQTDHRRGEAEAIARSVVARAGERWVDGEGFAFADGQSPGLQGTEMWLSVVHLAAKLLGEEDAFCFVPKGVHRTEAVGLGI</sequence>
<proteinExistence type="inferred from homology"/>
<comment type="caution">
    <text evidence="6">The sequence shown here is derived from an EMBL/GenBank/DDBJ whole genome shotgun (WGS) entry which is preliminary data.</text>
</comment>
<dbReference type="Proteomes" id="UP000602124">
    <property type="component" value="Unassembled WGS sequence"/>
</dbReference>
<name>A0A934MH28_9HYPH</name>
<dbReference type="Pfam" id="PF00132">
    <property type="entry name" value="Hexapep"/>
    <property type="match status" value="1"/>
</dbReference>
<dbReference type="AlphaFoldDB" id="A0A934MH28"/>
<dbReference type="InterPro" id="IPR050179">
    <property type="entry name" value="Trans_hexapeptide_repeat"/>
</dbReference>
<evidence type="ECO:0000256" key="2">
    <source>
        <dbReference type="ARBA" id="ARBA00022679"/>
    </source>
</evidence>
<evidence type="ECO:0000256" key="3">
    <source>
        <dbReference type="ARBA" id="ARBA00022737"/>
    </source>
</evidence>
<protein>
    <submittedName>
        <fullName evidence="6">Acyltransferase</fullName>
    </submittedName>
</protein>
<comment type="similarity">
    <text evidence="1">Belongs to the transferase hexapeptide repeat family.</text>
</comment>
<keyword evidence="7" id="KW-1185">Reference proteome</keyword>
<reference evidence="6" key="1">
    <citation type="submission" date="2020-12" db="EMBL/GenBank/DDBJ databases">
        <title>Devosia sp. MSA67 isolated from Mo River.</title>
        <authorList>
            <person name="Ma F."/>
            <person name="Zi Z."/>
        </authorList>
    </citation>
    <scope>NUCLEOTIDE SEQUENCE</scope>
    <source>
        <strain evidence="6">MSA67</strain>
    </source>
</reference>
<keyword evidence="3" id="KW-0677">Repeat</keyword>
<dbReference type="PANTHER" id="PTHR43300:SF11">
    <property type="entry name" value="ACETYLTRANSFERASE RV3034C-RELATED"/>
    <property type="match status" value="1"/>
</dbReference>
<dbReference type="Gene3D" id="2.160.10.10">
    <property type="entry name" value="Hexapeptide repeat proteins"/>
    <property type="match status" value="1"/>
</dbReference>
<dbReference type="EMBL" id="JAEKMH010000002">
    <property type="protein sequence ID" value="MBJ3784592.1"/>
    <property type="molecule type" value="Genomic_DNA"/>
</dbReference>
<evidence type="ECO:0000313" key="6">
    <source>
        <dbReference type="EMBL" id="MBJ3784592.1"/>
    </source>
</evidence>